<dbReference type="InterPro" id="IPR000834">
    <property type="entry name" value="Peptidase_M14"/>
</dbReference>
<protein>
    <recommendedName>
        <fullName evidence="15">Peptidase M14 domain-containing protein</fullName>
    </recommendedName>
</protein>
<feature type="transmembrane region" description="Helical" evidence="14">
    <location>
        <begin position="700"/>
        <end position="720"/>
    </location>
</feature>
<dbReference type="GO" id="GO:0016485">
    <property type="term" value="P:protein processing"/>
    <property type="evidence" value="ECO:0007669"/>
    <property type="project" value="TreeGrafter"/>
</dbReference>
<dbReference type="InterPro" id="IPR050753">
    <property type="entry name" value="Peptidase_M14_domain"/>
</dbReference>
<dbReference type="PANTHER" id="PTHR11532:SF84">
    <property type="entry name" value="CARBOXYPEPTIDASE M"/>
    <property type="match status" value="1"/>
</dbReference>
<organism evidence="16 17">
    <name type="scientific">Blomia tropicalis</name>
    <name type="common">Mite</name>
    <dbReference type="NCBI Taxonomy" id="40697"/>
    <lineage>
        <taxon>Eukaryota</taxon>
        <taxon>Metazoa</taxon>
        <taxon>Ecdysozoa</taxon>
        <taxon>Arthropoda</taxon>
        <taxon>Chelicerata</taxon>
        <taxon>Arachnida</taxon>
        <taxon>Acari</taxon>
        <taxon>Acariformes</taxon>
        <taxon>Sarcoptiformes</taxon>
        <taxon>Astigmata</taxon>
        <taxon>Glycyphagoidea</taxon>
        <taxon>Echimyopodidae</taxon>
        <taxon>Blomia</taxon>
    </lineage>
</organism>
<keyword evidence="7" id="KW-0479">Metal-binding</keyword>
<dbReference type="PRINTS" id="PR00765">
    <property type="entry name" value="CRBOXYPTASEA"/>
</dbReference>
<dbReference type="SUPFAM" id="SSF103473">
    <property type="entry name" value="MFS general substrate transporter"/>
    <property type="match status" value="1"/>
</dbReference>
<name>A0A9Q0M032_BLOTA</name>
<gene>
    <name evidence="16" type="ORF">RDWZM_007554</name>
</gene>
<dbReference type="Proteomes" id="UP001142055">
    <property type="component" value="Chromosome 3"/>
</dbReference>
<keyword evidence="9" id="KW-0862">Zinc</keyword>
<dbReference type="InterPro" id="IPR057247">
    <property type="entry name" value="CARBOXYPEPT_ZN_2"/>
</dbReference>
<dbReference type="PROSITE" id="PS52035">
    <property type="entry name" value="PEPTIDASE_M14"/>
    <property type="match status" value="1"/>
</dbReference>
<evidence type="ECO:0000256" key="6">
    <source>
        <dbReference type="ARBA" id="ARBA00022692"/>
    </source>
</evidence>
<dbReference type="InterPro" id="IPR008969">
    <property type="entry name" value="CarboxyPept-like_regulatory"/>
</dbReference>
<dbReference type="GO" id="GO:0008270">
    <property type="term" value="F:zinc ion binding"/>
    <property type="evidence" value="ECO:0007669"/>
    <property type="project" value="InterPro"/>
</dbReference>
<evidence type="ECO:0000256" key="7">
    <source>
        <dbReference type="ARBA" id="ARBA00022723"/>
    </source>
</evidence>
<dbReference type="InterPro" id="IPR057246">
    <property type="entry name" value="CARBOXYPEPT_ZN_1"/>
</dbReference>
<comment type="caution">
    <text evidence="16">The sequence shown here is derived from an EMBL/GenBank/DDBJ whole genome shotgun (WGS) entry which is preliminary data.</text>
</comment>
<feature type="active site" description="Proton donor/acceptor" evidence="13">
    <location>
        <position position="278"/>
    </location>
</feature>
<evidence type="ECO:0000313" key="16">
    <source>
        <dbReference type="EMBL" id="KAJ6216397.1"/>
    </source>
</evidence>
<evidence type="ECO:0000256" key="12">
    <source>
        <dbReference type="ARBA" id="ARBA00023180"/>
    </source>
</evidence>
<dbReference type="GO" id="GO:0004181">
    <property type="term" value="F:metallocarboxypeptidase activity"/>
    <property type="evidence" value="ECO:0007669"/>
    <property type="project" value="InterPro"/>
</dbReference>
<dbReference type="CDD" id="cd11308">
    <property type="entry name" value="Peptidase_M14NE-CP-C_like"/>
    <property type="match status" value="1"/>
</dbReference>
<dbReference type="AlphaFoldDB" id="A0A9Q0M032"/>
<dbReference type="Gene3D" id="1.20.1250.20">
    <property type="entry name" value="MFS general substrate transporter like domains"/>
    <property type="match status" value="1"/>
</dbReference>
<keyword evidence="10 14" id="KW-1133">Transmembrane helix</keyword>
<dbReference type="SUPFAM" id="SSF53187">
    <property type="entry name" value="Zn-dependent exopeptidases"/>
    <property type="match status" value="1"/>
</dbReference>
<evidence type="ECO:0000256" key="3">
    <source>
        <dbReference type="ARBA" id="ARBA00005988"/>
    </source>
</evidence>
<evidence type="ECO:0000256" key="10">
    <source>
        <dbReference type="ARBA" id="ARBA00022989"/>
    </source>
</evidence>
<evidence type="ECO:0000259" key="15">
    <source>
        <dbReference type="PROSITE" id="PS52035"/>
    </source>
</evidence>
<comment type="subcellular location">
    <subcellularLocation>
        <location evidence="2">Membrane</location>
    </subcellularLocation>
</comment>
<dbReference type="EMBL" id="JAPWDV010000003">
    <property type="protein sequence ID" value="KAJ6216397.1"/>
    <property type="molecule type" value="Genomic_DNA"/>
</dbReference>
<feature type="transmembrane region" description="Helical" evidence="14">
    <location>
        <begin position="583"/>
        <end position="607"/>
    </location>
</feature>
<dbReference type="PROSITE" id="PS00132">
    <property type="entry name" value="CARBOXYPEPT_ZN_1"/>
    <property type="match status" value="1"/>
</dbReference>
<feature type="transmembrane region" description="Helical" evidence="14">
    <location>
        <begin position="614"/>
        <end position="634"/>
    </location>
</feature>
<dbReference type="GO" id="GO:0006518">
    <property type="term" value="P:peptide metabolic process"/>
    <property type="evidence" value="ECO:0007669"/>
    <property type="project" value="TreeGrafter"/>
</dbReference>
<dbReference type="GO" id="GO:0005615">
    <property type="term" value="C:extracellular space"/>
    <property type="evidence" value="ECO:0007669"/>
    <property type="project" value="TreeGrafter"/>
</dbReference>
<evidence type="ECO:0000256" key="11">
    <source>
        <dbReference type="ARBA" id="ARBA00023136"/>
    </source>
</evidence>
<feature type="transmembrane region" description="Helical" evidence="14">
    <location>
        <begin position="900"/>
        <end position="922"/>
    </location>
</feature>
<evidence type="ECO:0000256" key="14">
    <source>
        <dbReference type="SAM" id="Phobius"/>
    </source>
</evidence>
<evidence type="ECO:0000256" key="5">
    <source>
        <dbReference type="ARBA" id="ARBA00022670"/>
    </source>
</evidence>
<evidence type="ECO:0000256" key="1">
    <source>
        <dbReference type="ARBA" id="ARBA00001947"/>
    </source>
</evidence>
<evidence type="ECO:0000313" key="17">
    <source>
        <dbReference type="Proteomes" id="UP001142055"/>
    </source>
</evidence>
<accession>A0A9Q0M032</accession>
<dbReference type="SMART" id="SM00631">
    <property type="entry name" value="Zn_pept"/>
    <property type="match status" value="1"/>
</dbReference>
<dbReference type="GO" id="GO:0022857">
    <property type="term" value="F:transmembrane transporter activity"/>
    <property type="evidence" value="ECO:0007669"/>
    <property type="project" value="InterPro"/>
</dbReference>
<evidence type="ECO:0000256" key="2">
    <source>
        <dbReference type="ARBA" id="ARBA00004370"/>
    </source>
</evidence>
<evidence type="ECO:0000256" key="8">
    <source>
        <dbReference type="ARBA" id="ARBA00022801"/>
    </source>
</evidence>
<feature type="transmembrane region" description="Helical" evidence="14">
    <location>
        <begin position="640"/>
        <end position="662"/>
    </location>
</feature>
<dbReference type="SUPFAM" id="SSF49464">
    <property type="entry name" value="Carboxypeptidase regulatory domain-like"/>
    <property type="match status" value="1"/>
</dbReference>
<comment type="similarity">
    <text evidence="3 13">Belongs to the peptidase M14 family.</text>
</comment>
<dbReference type="PROSITE" id="PS00133">
    <property type="entry name" value="CARBOXYPEPT_ZN_2"/>
    <property type="match status" value="1"/>
</dbReference>
<dbReference type="Pfam" id="PF13620">
    <property type="entry name" value="CarboxypepD_reg"/>
    <property type="match status" value="1"/>
</dbReference>
<keyword evidence="8" id="KW-0378">Hydrolase</keyword>
<evidence type="ECO:0000256" key="9">
    <source>
        <dbReference type="ARBA" id="ARBA00022833"/>
    </source>
</evidence>
<dbReference type="Pfam" id="PF00246">
    <property type="entry name" value="Peptidase_M14"/>
    <property type="match status" value="1"/>
</dbReference>
<keyword evidence="17" id="KW-1185">Reference proteome</keyword>
<feature type="domain" description="Peptidase M14" evidence="15">
    <location>
        <begin position="12"/>
        <end position="308"/>
    </location>
</feature>
<dbReference type="PANTHER" id="PTHR11532">
    <property type="entry name" value="PROTEASE M14 CARBOXYPEPTIDASE"/>
    <property type="match status" value="1"/>
</dbReference>
<keyword evidence="4" id="KW-0121">Carboxypeptidase</keyword>
<sequence>MVRGLDFGIPKQYHNAESLHQAMFNLASQYPHLAQMYSIGKTAGSRDIWVMLVTKNPSEEPLLKPNVKYVGGIHGNEAVGKELLLYLIEYFLTNYETDPFVKHLLDNTRIHILPSMNPDGFESAVEGECIGGRGRYNARGIDLNRNFPDQFTLRREKEQEEVTAIRNWINRIPFVLSANLHGGALVASYPYDNTPTNMLSRWKLKSEASIAPDNDVFKHLAEVYSFNHLTMHHGRPCPDGSVEGFQNGTTNGAKWYALAGGMQDYNYVYASCMEITLELSCCKYPPREQLPDFWQQNKPALLAYLNEAHRGVRGLVTDITGVAIPGAVLKIKGRKIPFKSSMRGEFWRILLPGNYVIQVTSPGFKFHEENFSVQDGQVTYMSIKLIPENSDLPSAALSSSPISSGSDVNFDTKGGISNKRYSQISAPSQSAVMPISPLDFVFLQFGTPSYYQVFLGFLLCCLQLPITFTEYLFRYYTFEPPHRCLLSTRNVRAQHSFKGFHKNEWFPALENGHKSNHVPLVEQLLLMPSTNGTSSPFDQCHIYIDPLYPWKGVQPCPIGYEFWLPNNEQNLITEFNLVCDRRYFVAILFYAVGISSLCGAIVSGLLADRYGRKNILLFNIYMFIASSLAAHFSSSFLQFSIFYSLQCCFASGMQINAFVMLLEIMATPFQMQACTIWIIFRILTSLLVPILASVVTNWRYMQLSVAIPSFAFFTFVFVIPESPLWQVVIKRDQMAAFRNLSMFGKFSGKELSSNQLKQHIQNQYISTLSFETTQTVQSSSSSSLPSPPPTTSPLLRWCLLTQFYLFFLVALLNSHLVESFSLILHQNIHLNTVYNSFLHLGISILVYHLAIWLGSRIVQSTLFMLNGMLIVGAIVFREYLKNKSNSDTADSTFDFRLFLLPPIMVVLARSLSQSGIIAFTWFHAAKTVPTKISDSPLPNKDDLDDLKASSRCSSNVSFQRYPSYQNLKGNSHNHNNNRSIGNNIYAISPNTSLSHSDHGSIERTKVKRVEVDSNSHFDYDPIPGHNTHSVDLKDLMSLIQQTSTTTMNHHNARFGDEMDKSSLPSPNHTLSENINGRSLIRISSQSFMASSRPTFVAYNGLRMDEEPNIVGLELNNEVEEQTAVAEIGDHIRVMRPTFVYSQKEDWLV</sequence>
<feature type="transmembrane region" description="Helical" evidence="14">
    <location>
        <begin position="794"/>
        <end position="816"/>
    </location>
</feature>
<dbReference type="GO" id="GO:0016020">
    <property type="term" value="C:membrane"/>
    <property type="evidence" value="ECO:0007669"/>
    <property type="project" value="UniProtKB-SubCell"/>
</dbReference>
<dbReference type="Pfam" id="PF00083">
    <property type="entry name" value="Sugar_tr"/>
    <property type="match status" value="1"/>
</dbReference>
<dbReference type="InterPro" id="IPR005828">
    <property type="entry name" value="MFS_sugar_transport-like"/>
</dbReference>
<dbReference type="CDD" id="cd03858">
    <property type="entry name" value="M14_CP_N-E_like"/>
    <property type="match status" value="1"/>
</dbReference>
<dbReference type="InterPro" id="IPR036259">
    <property type="entry name" value="MFS_trans_sf"/>
</dbReference>
<reference evidence="16" key="1">
    <citation type="submission" date="2022-12" db="EMBL/GenBank/DDBJ databases">
        <title>Genome assemblies of Blomia tropicalis.</title>
        <authorList>
            <person name="Cui Y."/>
        </authorList>
    </citation>
    <scope>NUCLEOTIDE SEQUENCE</scope>
    <source>
        <tissue evidence="16">Adult mites</tissue>
    </source>
</reference>
<feature type="transmembrane region" description="Helical" evidence="14">
    <location>
        <begin position="836"/>
        <end position="855"/>
    </location>
</feature>
<dbReference type="FunFam" id="3.40.630.10:FF:000020">
    <property type="entry name" value="Carboxypeptidase D"/>
    <property type="match status" value="1"/>
</dbReference>
<keyword evidence="11 14" id="KW-0472">Membrane</keyword>
<feature type="transmembrane region" description="Helical" evidence="14">
    <location>
        <begin position="862"/>
        <end position="880"/>
    </location>
</feature>
<keyword evidence="6 14" id="KW-0812">Transmembrane</keyword>
<evidence type="ECO:0000256" key="13">
    <source>
        <dbReference type="PROSITE-ProRule" id="PRU01379"/>
    </source>
</evidence>
<dbReference type="Gene3D" id="3.40.630.10">
    <property type="entry name" value="Zn peptidases"/>
    <property type="match status" value="1"/>
</dbReference>
<keyword evidence="5" id="KW-0645">Protease</keyword>
<keyword evidence="12" id="KW-0325">Glycoprotein</keyword>
<proteinExistence type="inferred from homology"/>
<dbReference type="Gene3D" id="2.60.40.1120">
    <property type="entry name" value="Carboxypeptidase-like, regulatory domain"/>
    <property type="match status" value="1"/>
</dbReference>
<comment type="cofactor">
    <cofactor evidence="1">
        <name>Zn(2+)</name>
        <dbReference type="ChEBI" id="CHEBI:29105"/>
    </cofactor>
</comment>
<evidence type="ECO:0000256" key="4">
    <source>
        <dbReference type="ARBA" id="ARBA00022645"/>
    </source>
</evidence>
<feature type="transmembrane region" description="Helical" evidence="14">
    <location>
        <begin position="674"/>
        <end position="694"/>
    </location>
</feature>